<comment type="caution">
    <text evidence="1">The sequence shown here is derived from an EMBL/GenBank/DDBJ whole genome shotgun (WGS) entry which is preliminary data.</text>
</comment>
<keyword evidence="2" id="KW-1185">Reference proteome</keyword>
<protein>
    <submittedName>
        <fullName evidence="1">Uncharacterized protein</fullName>
    </submittedName>
</protein>
<evidence type="ECO:0000313" key="1">
    <source>
        <dbReference type="EMBL" id="KAL3957479.1"/>
    </source>
</evidence>
<proteinExistence type="predicted"/>
<evidence type="ECO:0000313" key="2">
    <source>
        <dbReference type="Proteomes" id="UP001638806"/>
    </source>
</evidence>
<sequence>MCGLQSDRTNTPAPEPLPAATHARALRVPPVSVPYPHNVTNAPRDMPAIADPESPWLVRGSSNLAKGVDRRRRRSRSLVVACFAKPRTQQAVRFPRASESRTETMRCPDDHASLTATVEALGARAPS</sequence>
<name>A0ACC4DPK3_PURLI</name>
<accession>A0ACC4DPK3</accession>
<reference evidence="1" key="1">
    <citation type="submission" date="2024-12" db="EMBL/GenBank/DDBJ databases">
        <title>Comparative genomics and development of molecular markers within Purpureocillium lilacinum and among Purpureocillium species.</title>
        <authorList>
            <person name="Yeh Z.-Y."/>
            <person name="Ni N.-T."/>
            <person name="Lo P.-H."/>
            <person name="Mushyakhwo K."/>
            <person name="Lin C.-F."/>
            <person name="Nai Y.-S."/>
        </authorList>
    </citation>
    <scope>NUCLEOTIDE SEQUENCE</scope>
    <source>
        <strain evidence="1">NCHU-NPUST-175</strain>
    </source>
</reference>
<gene>
    <name evidence="1" type="ORF">ACCO45_008057</name>
</gene>
<dbReference type="Proteomes" id="UP001638806">
    <property type="component" value="Unassembled WGS sequence"/>
</dbReference>
<organism evidence="1 2">
    <name type="scientific">Purpureocillium lilacinum</name>
    <name type="common">Paecilomyces lilacinus</name>
    <dbReference type="NCBI Taxonomy" id="33203"/>
    <lineage>
        <taxon>Eukaryota</taxon>
        <taxon>Fungi</taxon>
        <taxon>Dikarya</taxon>
        <taxon>Ascomycota</taxon>
        <taxon>Pezizomycotina</taxon>
        <taxon>Sordariomycetes</taxon>
        <taxon>Hypocreomycetidae</taxon>
        <taxon>Hypocreales</taxon>
        <taxon>Ophiocordycipitaceae</taxon>
        <taxon>Purpureocillium</taxon>
    </lineage>
</organism>
<dbReference type="EMBL" id="JBGNUJ010000007">
    <property type="protein sequence ID" value="KAL3957479.1"/>
    <property type="molecule type" value="Genomic_DNA"/>
</dbReference>